<accession>A0A453NN92</accession>
<dbReference type="Pfam" id="PF09324">
    <property type="entry name" value="Sec7-like_HDS"/>
    <property type="match status" value="1"/>
</dbReference>
<keyword evidence="7" id="KW-0653">Protein transport</keyword>
<dbReference type="PANTHER" id="PTHR10663">
    <property type="entry name" value="GUANYL-NUCLEOTIDE EXCHANGE FACTOR"/>
    <property type="match status" value="1"/>
</dbReference>
<keyword evidence="8" id="KW-0472">Membrane</keyword>
<dbReference type="SMART" id="SM00222">
    <property type="entry name" value="Sec7"/>
    <property type="match status" value="1"/>
</dbReference>
<dbReference type="Pfam" id="PF20252">
    <property type="entry name" value="BIG2_C"/>
    <property type="match status" value="1"/>
</dbReference>
<evidence type="ECO:0000259" key="10">
    <source>
        <dbReference type="PROSITE" id="PS50190"/>
    </source>
</evidence>
<dbReference type="Pfam" id="PF01369">
    <property type="entry name" value="Sec7"/>
    <property type="match status" value="1"/>
</dbReference>
<dbReference type="Pfam" id="PF16206">
    <property type="entry name" value="Mon2_C"/>
    <property type="match status" value="1"/>
</dbReference>
<dbReference type="InterPro" id="IPR035999">
    <property type="entry name" value="Sec7_dom_sf"/>
</dbReference>
<dbReference type="InterPro" id="IPR011989">
    <property type="entry name" value="ARM-like"/>
</dbReference>
<dbReference type="Gene3D" id="1.10.1000.11">
    <property type="entry name" value="Arf Nucleotide-binding Site Opener,domain 2"/>
    <property type="match status" value="1"/>
</dbReference>
<feature type="region of interest" description="Disordered" evidence="9">
    <location>
        <begin position="501"/>
        <end position="532"/>
    </location>
</feature>
<dbReference type="CDD" id="cd00171">
    <property type="entry name" value="Sec7"/>
    <property type="match status" value="1"/>
</dbReference>
<dbReference type="Pfam" id="PF16213">
    <property type="entry name" value="DCB"/>
    <property type="match status" value="1"/>
</dbReference>
<dbReference type="InterPro" id="IPR032817">
    <property type="entry name" value="Mon2_C"/>
</dbReference>
<keyword evidence="6" id="KW-0344">Guanine-nucleotide releasing factor</keyword>
<sequence length="1639" mass="181915">MASPTAPLGGSTPSGRVLGPALDRIIKNAAWRKHSALVAAAKSALDLLSSSSYHSPDPTSPNPSPLLGLPVAAAAASLHALILALESASPKVADPALDCVAKLLYHRLLLGDLGEAADDSPASKLLAAVLSCGALNDDAMELATLRVLLAAARCPSIAIRGDGLGQMLKTCYNIYLSSSSGANQMCAKLALAQVLVIVFARVEVDSMDVRVPTVSIADMMDVSDHRLNDSGIVQVAQGFINDAMEGSDVPEPGTPVAMAEVDEKDDEGMSKIREDGLALFKNLCKLSMKFSTPDNPEDQVLLRGKVLSLELLKMVVDNAGPFWRINEKYLGAIKQYLCLSLLKNSALSAMSIFQLLCSIFVGLLSRFRSGLKEEIGIFFPMLVLRVLENVHQPSFLQKMTVLNLLEDICKESQVLIDIFVNYDCDVDAPNIFERIVNGLLKTALGVTPGATTTLTPVQDQTFRTESVKCLATILKSMGSWMDQQLRIGDFSPKISEVSLNSLDSPNIGEDGSGIDYELQSDSYSPDTSDASSLEQRRAYKIELQKGISMFNRKPSKGIDFLIKSKKIGQSPEDVASFLRNTAGLNATMIGDYLGERDEFPIKVMHAYVDALNFEGIDFGEAIRYYLRGFRLPGEAQKIDRVMEKFAERYCKCNPNSFTSADTAYVLAYSVIMLNTDAHNMMVKDKMSRSDFIRNNRGIDDGKDLPEVYLSTLYDQIVKNEIKMSADSSVPQNKQPSSVMKLLGLDNIINLVNWKQAEDKALGANDLLIKNIQEKFKAKSAKSESVFYVITDTTILQFMMETQRDAFVTSVAKFTYLHCVADMKQKNVDAVKAIISIAIEDGDYLQEAWEHVLTCLSRFEHLHLLGEGAPTDASFLTVPLVDSEEKTQKSSTNTASKRTNALQNPAVMAAVRGGSYDSTTAKNNASALVTPDQINNFISNINLLDQIGIFELNHIFAHSQRLNSNAIVTFVEALCKVAITELQSPTDPRIFCLTKIVEIAHYNMNRIRLVWSRIWKVLSDFFVSVGSSENLSVAIFVMDSLRQLAMKFLEREELANYNFQNEFLRPFAVVMQKSNASEVRELVVRCVSQMVLSRVNNIKSGWKSVFTVFTAAAADDRKSIVLLAFETMEKIVRDYFPYITETETTTFTDCVKCLITFTSSKFSSDASLNAIAFLRFCAVKLAEEGFVCHDKDTDHQSNNLDSSEGNAIVHKDDHVYFWVPLLAGLARLTTDTRPTIRKGAVEVLFDILKDHGELFSQSFWTNIFGSVIYPLFNSEICTPNGQSDSTEDGSWNFETKTVAVKCLVDLYVTFFDVMRPELTRVTSVVTSFIRSAYRQSASIGMSVFQRLTEGLASKLSKDEWKEILLCFKESAAHTLVVFDKIVKMMQNIEIPERNESYSEAEKYSDPDIEDEEEANMETSSYAIVKMKNHMSLQLLIVQGIVKLYETHRRSFCAEHMGIILEMLSAITSHASEVSSESALHIKFHKACSLLEISEPAVIHFENESYQSYLKLLQALLHDNPSLSREMNIESQIMLVSVKILRKYLNCAGQEPSKDASCKDPVVHWALPLSAAKKEELSARTPLVLHVMRLLGGLERECFRRNLPLLFPLLANLVRCEHSSREVQVALYDVFQSSIGPIISV</sequence>
<keyword evidence="4" id="KW-0813">Transport</keyword>
<proteinExistence type="predicted"/>
<evidence type="ECO:0000256" key="5">
    <source>
        <dbReference type="ARBA" id="ARBA00022490"/>
    </source>
</evidence>
<evidence type="ECO:0000256" key="9">
    <source>
        <dbReference type="SAM" id="MobiDB-lite"/>
    </source>
</evidence>
<keyword evidence="5" id="KW-0963">Cytoplasm</keyword>
<comment type="subunit">
    <text evidence="3">Homodimer.</text>
</comment>
<dbReference type="InterPro" id="IPR046455">
    <property type="entry name" value="Sec7/BIG1-like_C"/>
</dbReference>
<dbReference type="SUPFAM" id="SSF48425">
    <property type="entry name" value="Sec7 domain"/>
    <property type="match status" value="1"/>
</dbReference>
<reference evidence="12" key="2">
    <citation type="journal article" date="2017" name="Nat. Plants">
        <title>The Aegilops tauschii genome reveals multiple impacts of transposons.</title>
        <authorList>
            <person name="Zhao G."/>
            <person name="Zou C."/>
            <person name="Li K."/>
            <person name="Wang K."/>
            <person name="Li T."/>
            <person name="Gao L."/>
            <person name="Zhang X."/>
            <person name="Wang H."/>
            <person name="Yang Z."/>
            <person name="Liu X."/>
            <person name="Jiang W."/>
            <person name="Mao L."/>
            <person name="Kong X."/>
            <person name="Jiao Y."/>
            <person name="Jia J."/>
        </authorList>
    </citation>
    <scope>NUCLEOTIDE SEQUENCE [LARGE SCALE GENOMIC DNA]</scope>
    <source>
        <strain evidence="12">cv. AL8/78</strain>
    </source>
</reference>
<dbReference type="InterPro" id="IPR032691">
    <property type="entry name" value="Mon2/Sec7/BIG1-like_HUS"/>
</dbReference>
<dbReference type="GO" id="GO:0005085">
    <property type="term" value="F:guanyl-nucleotide exchange factor activity"/>
    <property type="evidence" value="ECO:0007669"/>
    <property type="project" value="UniProtKB-KW"/>
</dbReference>
<dbReference type="InterPro" id="IPR016024">
    <property type="entry name" value="ARM-type_fold"/>
</dbReference>
<dbReference type="Pfam" id="PF12783">
    <property type="entry name" value="Sec7-like_HUS"/>
    <property type="match status" value="1"/>
</dbReference>
<dbReference type="FunFam" id="1.10.1000.11:FF:000005">
    <property type="entry name" value="Brefeldin A-inhibited guanine nucleotide-exchange 1"/>
    <property type="match status" value="1"/>
</dbReference>
<dbReference type="Gene3D" id="1.10.220.20">
    <property type="match status" value="1"/>
</dbReference>
<reference evidence="11" key="3">
    <citation type="journal article" date="2017" name="Nature">
        <title>Genome sequence of the progenitor of the wheat D genome Aegilops tauschii.</title>
        <authorList>
            <person name="Luo M.C."/>
            <person name="Gu Y.Q."/>
            <person name="Puiu D."/>
            <person name="Wang H."/>
            <person name="Twardziok S.O."/>
            <person name="Deal K.R."/>
            <person name="Huo N."/>
            <person name="Zhu T."/>
            <person name="Wang L."/>
            <person name="Wang Y."/>
            <person name="McGuire P.E."/>
            <person name="Liu S."/>
            <person name="Long H."/>
            <person name="Ramasamy R.K."/>
            <person name="Rodriguez J.C."/>
            <person name="Van S.L."/>
            <person name="Yuan L."/>
            <person name="Wang Z."/>
            <person name="Xia Z."/>
            <person name="Xiao L."/>
            <person name="Anderson O.D."/>
            <person name="Ouyang S."/>
            <person name="Liang Y."/>
            <person name="Zimin A.V."/>
            <person name="Pertea G."/>
            <person name="Qi P."/>
            <person name="Bennetzen J.L."/>
            <person name="Dai X."/>
            <person name="Dawson M.W."/>
            <person name="Muller H.G."/>
            <person name="Kugler K."/>
            <person name="Rivarola-Duarte L."/>
            <person name="Spannagl M."/>
            <person name="Mayer K.F.X."/>
            <person name="Lu F.H."/>
            <person name="Bevan M.W."/>
            <person name="Leroy P."/>
            <person name="Li P."/>
            <person name="You F.M."/>
            <person name="Sun Q."/>
            <person name="Liu Z."/>
            <person name="Lyons E."/>
            <person name="Wicker T."/>
            <person name="Salzberg S.L."/>
            <person name="Devos K.M."/>
            <person name="Dvorak J."/>
        </authorList>
    </citation>
    <scope>NUCLEOTIDE SEQUENCE [LARGE SCALE GENOMIC DNA]</scope>
    <source>
        <strain evidence="11">cv. AL8/78</strain>
    </source>
</reference>
<evidence type="ECO:0000313" key="11">
    <source>
        <dbReference type="EnsemblPlants" id="AET6Gv20425100.10"/>
    </source>
</evidence>
<evidence type="ECO:0000256" key="6">
    <source>
        <dbReference type="ARBA" id="ARBA00022658"/>
    </source>
</evidence>
<feature type="domain" description="SEC7" evidence="10">
    <location>
        <begin position="532"/>
        <end position="719"/>
    </location>
</feature>
<evidence type="ECO:0000313" key="12">
    <source>
        <dbReference type="Proteomes" id="UP000015105"/>
    </source>
</evidence>
<dbReference type="InterPro" id="IPR023394">
    <property type="entry name" value="Sec7_C_sf"/>
</dbReference>
<protein>
    <recommendedName>
        <fullName evidence="10">SEC7 domain-containing protein</fullName>
    </recommendedName>
</protein>
<reference evidence="11" key="5">
    <citation type="journal article" date="2021" name="G3 (Bethesda)">
        <title>Aegilops tauschii genome assembly Aet v5.0 features greater sequence contiguity and improved annotation.</title>
        <authorList>
            <person name="Wang L."/>
            <person name="Zhu T."/>
            <person name="Rodriguez J.C."/>
            <person name="Deal K.R."/>
            <person name="Dubcovsky J."/>
            <person name="McGuire P.E."/>
            <person name="Lux T."/>
            <person name="Spannagl M."/>
            <person name="Mayer K.F.X."/>
            <person name="Baldrich P."/>
            <person name="Meyers B.C."/>
            <person name="Huo N."/>
            <person name="Gu Y.Q."/>
            <person name="Zhou H."/>
            <person name="Devos K.M."/>
            <person name="Bennetzen J.L."/>
            <person name="Unver T."/>
            <person name="Budak H."/>
            <person name="Gulick P.J."/>
            <person name="Galiba G."/>
            <person name="Kalapos B."/>
            <person name="Nelson D.R."/>
            <person name="Li P."/>
            <person name="You F.M."/>
            <person name="Luo M.C."/>
            <person name="Dvorak J."/>
        </authorList>
    </citation>
    <scope>NUCLEOTIDE SEQUENCE [LARGE SCALE GENOMIC DNA]</scope>
    <source>
        <strain evidence="11">cv. AL8/78</strain>
    </source>
</reference>
<dbReference type="GO" id="GO:0005802">
    <property type="term" value="C:trans-Golgi network"/>
    <property type="evidence" value="ECO:0007669"/>
    <property type="project" value="TreeGrafter"/>
</dbReference>
<dbReference type="PANTHER" id="PTHR10663:SF108">
    <property type="entry name" value="BREFELDIN A-INHIBITED GUANINE NUCLEOTIDE-EXCHANGE PROTEIN 1"/>
    <property type="match status" value="1"/>
</dbReference>
<organism evidence="11 12">
    <name type="scientific">Aegilops tauschii subsp. strangulata</name>
    <name type="common">Goatgrass</name>
    <dbReference type="NCBI Taxonomy" id="200361"/>
    <lineage>
        <taxon>Eukaryota</taxon>
        <taxon>Viridiplantae</taxon>
        <taxon>Streptophyta</taxon>
        <taxon>Embryophyta</taxon>
        <taxon>Tracheophyta</taxon>
        <taxon>Spermatophyta</taxon>
        <taxon>Magnoliopsida</taxon>
        <taxon>Liliopsida</taxon>
        <taxon>Poales</taxon>
        <taxon>Poaceae</taxon>
        <taxon>BOP clade</taxon>
        <taxon>Pooideae</taxon>
        <taxon>Triticodae</taxon>
        <taxon>Triticeae</taxon>
        <taxon>Triticinae</taxon>
        <taxon>Aegilops</taxon>
    </lineage>
</organism>
<dbReference type="EnsemblPlants" id="AET6Gv20425100.10">
    <property type="protein sequence ID" value="AET6Gv20425100.10"/>
    <property type="gene ID" value="AET6Gv20425100"/>
</dbReference>
<reference evidence="12" key="1">
    <citation type="journal article" date="2014" name="Science">
        <title>Ancient hybridizations among the ancestral genomes of bread wheat.</title>
        <authorList>
            <consortium name="International Wheat Genome Sequencing Consortium,"/>
            <person name="Marcussen T."/>
            <person name="Sandve S.R."/>
            <person name="Heier L."/>
            <person name="Spannagl M."/>
            <person name="Pfeifer M."/>
            <person name="Jakobsen K.S."/>
            <person name="Wulff B.B."/>
            <person name="Steuernagel B."/>
            <person name="Mayer K.F."/>
            <person name="Olsen O.A."/>
        </authorList>
    </citation>
    <scope>NUCLEOTIDE SEQUENCE [LARGE SCALE GENOMIC DNA]</scope>
    <source>
        <strain evidence="12">cv. AL8/78</strain>
    </source>
</reference>
<evidence type="ECO:0000256" key="1">
    <source>
        <dbReference type="ARBA" id="ARBA00004287"/>
    </source>
</evidence>
<evidence type="ECO:0000256" key="4">
    <source>
        <dbReference type="ARBA" id="ARBA00022448"/>
    </source>
</evidence>
<dbReference type="PROSITE" id="PS50190">
    <property type="entry name" value="SEC7"/>
    <property type="match status" value="1"/>
</dbReference>
<evidence type="ECO:0000256" key="2">
    <source>
        <dbReference type="ARBA" id="ARBA00004514"/>
    </source>
</evidence>
<dbReference type="SUPFAM" id="SSF48371">
    <property type="entry name" value="ARM repeat"/>
    <property type="match status" value="2"/>
</dbReference>
<evidence type="ECO:0000256" key="8">
    <source>
        <dbReference type="ARBA" id="ARBA00023136"/>
    </source>
</evidence>
<dbReference type="InterPro" id="IPR032629">
    <property type="entry name" value="DCB_dom"/>
</dbReference>
<dbReference type="Proteomes" id="UP000015105">
    <property type="component" value="Chromosome 6D"/>
</dbReference>
<dbReference type="Gene3D" id="1.25.10.10">
    <property type="entry name" value="Leucine-rich Repeat Variant"/>
    <property type="match status" value="1"/>
</dbReference>
<dbReference type="GO" id="GO:0015031">
    <property type="term" value="P:protein transport"/>
    <property type="evidence" value="ECO:0007669"/>
    <property type="project" value="UniProtKB-KW"/>
</dbReference>
<dbReference type="InterPro" id="IPR015403">
    <property type="entry name" value="Mon2/Sec7/BIG1-like_HDS"/>
</dbReference>
<evidence type="ECO:0000256" key="3">
    <source>
        <dbReference type="ARBA" id="ARBA00011738"/>
    </source>
</evidence>
<comment type="subcellular location">
    <subcellularLocation>
        <location evidence="2">Cytoplasm</location>
        <location evidence="2">Cytosol</location>
    </subcellularLocation>
    <subcellularLocation>
        <location evidence="1">Membrane</location>
        <topology evidence="1">Peripheral membrane protein</topology>
        <orientation evidence="1">Cytoplasmic side</orientation>
    </subcellularLocation>
</comment>
<dbReference type="InterPro" id="IPR000904">
    <property type="entry name" value="Sec7_dom"/>
</dbReference>
<dbReference type="FunFam" id="1.10.220.20:FF:000002">
    <property type="entry name" value="Brefeldin A-inhibited guanine nucleotide-exchange protein 1"/>
    <property type="match status" value="1"/>
</dbReference>
<reference evidence="11" key="4">
    <citation type="submission" date="2019-03" db="UniProtKB">
        <authorList>
            <consortium name="EnsemblPlants"/>
        </authorList>
    </citation>
    <scope>IDENTIFICATION</scope>
</reference>
<evidence type="ECO:0000256" key="7">
    <source>
        <dbReference type="ARBA" id="ARBA00022927"/>
    </source>
</evidence>
<dbReference type="GO" id="GO:0032012">
    <property type="term" value="P:regulation of ARF protein signal transduction"/>
    <property type="evidence" value="ECO:0007669"/>
    <property type="project" value="InterPro"/>
</dbReference>
<name>A0A453NN92_AEGTS</name>
<keyword evidence="12" id="KW-1185">Reference proteome</keyword>
<dbReference type="GO" id="GO:0005829">
    <property type="term" value="C:cytosol"/>
    <property type="evidence" value="ECO:0007669"/>
    <property type="project" value="UniProtKB-SubCell"/>
</dbReference>
<feature type="compositionally biased region" description="Polar residues" evidence="9">
    <location>
        <begin position="519"/>
        <end position="532"/>
    </location>
</feature>
<dbReference type="Gramene" id="AET6Gv20425100.10">
    <property type="protein sequence ID" value="AET6Gv20425100.10"/>
    <property type="gene ID" value="AET6Gv20425100"/>
</dbReference>
<dbReference type="GO" id="GO:0016020">
    <property type="term" value="C:membrane"/>
    <property type="evidence" value="ECO:0007669"/>
    <property type="project" value="UniProtKB-SubCell"/>
</dbReference>